<name>A0ABN9GKX1_9NEOB</name>
<proteinExistence type="predicted"/>
<feature type="non-terminal residue" evidence="1">
    <location>
        <position position="1"/>
    </location>
</feature>
<comment type="caution">
    <text evidence="1">The sequence shown here is derived from an EMBL/GenBank/DDBJ whole genome shotgun (WGS) entry which is preliminary data.</text>
</comment>
<reference evidence="1" key="1">
    <citation type="submission" date="2023-05" db="EMBL/GenBank/DDBJ databases">
        <authorList>
            <person name="Stuckert A."/>
        </authorList>
    </citation>
    <scope>NUCLEOTIDE SEQUENCE</scope>
</reference>
<sequence length="34" mass="4035">LTTSGFFYILLNKPKTTENLGKKTFFLSFCFKIW</sequence>
<protein>
    <submittedName>
        <fullName evidence="1">Uncharacterized protein</fullName>
    </submittedName>
</protein>
<evidence type="ECO:0000313" key="1">
    <source>
        <dbReference type="EMBL" id="CAI9609965.1"/>
    </source>
</evidence>
<accession>A0ABN9GKX1</accession>
<dbReference type="Proteomes" id="UP001162483">
    <property type="component" value="Unassembled WGS sequence"/>
</dbReference>
<keyword evidence="2" id="KW-1185">Reference proteome</keyword>
<gene>
    <name evidence="1" type="ORF">SPARVUS_LOCUS14337915</name>
</gene>
<dbReference type="EMBL" id="CATNWA010018871">
    <property type="protein sequence ID" value="CAI9609965.1"/>
    <property type="molecule type" value="Genomic_DNA"/>
</dbReference>
<evidence type="ECO:0000313" key="2">
    <source>
        <dbReference type="Proteomes" id="UP001162483"/>
    </source>
</evidence>
<organism evidence="1 2">
    <name type="scientific">Staurois parvus</name>
    <dbReference type="NCBI Taxonomy" id="386267"/>
    <lineage>
        <taxon>Eukaryota</taxon>
        <taxon>Metazoa</taxon>
        <taxon>Chordata</taxon>
        <taxon>Craniata</taxon>
        <taxon>Vertebrata</taxon>
        <taxon>Euteleostomi</taxon>
        <taxon>Amphibia</taxon>
        <taxon>Batrachia</taxon>
        <taxon>Anura</taxon>
        <taxon>Neobatrachia</taxon>
        <taxon>Ranoidea</taxon>
        <taxon>Ranidae</taxon>
        <taxon>Staurois</taxon>
    </lineage>
</organism>